<evidence type="ECO:0000313" key="1">
    <source>
        <dbReference type="EMBL" id="OOZ37186.1"/>
    </source>
</evidence>
<accession>A0A1T2KWR1</accession>
<comment type="caution">
    <text evidence="1">The sequence shown here is derived from an EMBL/GenBank/DDBJ whole genome shotgun (WGS) entry which is preliminary data.</text>
</comment>
<sequence>MGQLKIDLYDYMDESLFDDLMDRYGYYDWLKSIDEKIESMNVLSSHQETFMSMARMIISQQSRINALEKSNTKQTELIALIVEGKVKKVTRDGNNYDFSD</sequence>
<organism evidence="1 2">
    <name type="scientific">Solemya elarraichensis gill symbiont</name>
    <dbReference type="NCBI Taxonomy" id="1918949"/>
    <lineage>
        <taxon>Bacteria</taxon>
        <taxon>Pseudomonadati</taxon>
        <taxon>Pseudomonadota</taxon>
        <taxon>Gammaproteobacteria</taxon>
        <taxon>sulfur-oxidizing symbionts</taxon>
    </lineage>
</organism>
<evidence type="ECO:0000313" key="2">
    <source>
        <dbReference type="Proteomes" id="UP000190198"/>
    </source>
</evidence>
<dbReference type="Proteomes" id="UP000190198">
    <property type="component" value="Unassembled WGS sequence"/>
</dbReference>
<dbReference type="RefSeq" id="WP_078477631.1">
    <property type="nucleotide sequence ID" value="NZ_MPRK01000290.1"/>
</dbReference>
<proteinExistence type="predicted"/>
<protein>
    <submittedName>
        <fullName evidence="1">Uncharacterized protein</fullName>
    </submittedName>
</protein>
<dbReference type="EMBL" id="MPRK01000290">
    <property type="protein sequence ID" value="OOZ37186.1"/>
    <property type="molecule type" value="Genomic_DNA"/>
</dbReference>
<reference evidence="1 2" key="1">
    <citation type="submission" date="2016-11" db="EMBL/GenBank/DDBJ databases">
        <title>Mixed transmission modes and dynamic genome evolution in an obligate animal-bacterial symbiosis.</title>
        <authorList>
            <person name="Russell S.L."/>
            <person name="Corbett-Detig R.B."/>
            <person name="Cavanaugh C.M."/>
        </authorList>
    </citation>
    <scope>NUCLEOTIDE SEQUENCE [LARGE SCALE GENOMIC DNA]</scope>
    <source>
        <strain evidence="1">Sp-SM6</strain>
    </source>
</reference>
<dbReference type="AlphaFoldDB" id="A0A1T2KWR1"/>
<gene>
    <name evidence="1" type="ORF">BOW52_10345</name>
</gene>
<name>A0A1T2KWR1_9GAMM</name>
<keyword evidence="2" id="KW-1185">Reference proteome</keyword>